<proteinExistence type="predicted"/>
<dbReference type="Gene3D" id="1.10.357.10">
    <property type="entry name" value="Tetracycline Repressor, domain 2"/>
    <property type="match status" value="1"/>
</dbReference>
<gene>
    <name evidence="4" type="ORF">GCM10023094_39260</name>
</gene>
<dbReference type="Pfam" id="PF00440">
    <property type="entry name" value="TetR_N"/>
    <property type="match status" value="1"/>
</dbReference>
<sequence length="203" mass="21518">MPRISAPTVAEHRAAQRRALLDAAREVLAEGTPEIPGFAEVAARAGLARSSIYQYFKSRQHLLDALIEDSFPRWSRRVEEEMAAAGPPDRRVLAYVRANLDLVAEGEHAIASAIASIAPSERINEAGAEMHRQLSAPLIAALSDLGVPDSAETADLVNAVVHAATRQIEAGGDVADVQSRATGLIEPYVTSIAARPGSGNITP</sequence>
<dbReference type="Proteomes" id="UP001501183">
    <property type="component" value="Unassembled WGS sequence"/>
</dbReference>
<name>A0ABP8PB43_9NOCA</name>
<dbReference type="InterPro" id="IPR009057">
    <property type="entry name" value="Homeodomain-like_sf"/>
</dbReference>
<evidence type="ECO:0000313" key="5">
    <source>
        <dbReference type="Proteomes" id="UP001501183"/>
    </source>
</evidence>
<protein>
    <submittedName>
        <fullName evidence="4">TetR/AcrR family transcriptional regulator</fullName>
    </submittedName>
</protein>
<dbReference type="InterPro" id="IPR001647">
    <property type="entry name" value="HTH_TetR"/>
</dbReference>
<evidence type="ECO:0000256" key="2">
    <source>
        <dbReference type="PROSITE-ProRule" id="PRU00335"/>
    </source>
</evidence>
<reference evidence="5" key="1">
    <citation type="journal article" date="2019" name="Int. J. Syst. Evol. Microbiol.">
        <title>The Global Catalogue of Microorganisms (GCM) 10K type strain sequencing project: providing services to taxonomists for standard genome sequencing and annotation.</title>
        <authorList>
            <consortium name="The Broad Institute Genomics Platform"/>
            <consortium name="The Broad Institute Genome Sequencing Center for Infectious Disease"/>
            <person name="Wu L."/>
            <person name="Ma J."/>
        </authorList>
    </citation>
    <scope>NUCLEOTIDE SEQUENCE [LARGE SCALE GENOMIC DNA]</scope>
    <source>
        <strain evidence="5">JCM 32206</strain>
    </source>
</reference>
<dbReference type="SUPFAM" id="SSF46689">
    <property type="entry name" value="Homeodomain-like"/>
    <property type="match status" value="1"/>
</dbReference>
<evidence type="ECO:0000313" key="4">
    <source>
        <dbReference type="EMBL" id="GAA4484993.1"/>
    </source>
</evidence>
<dbReference type="PROSITE" id="PS50977">
    <property type="entry name" value="HTH_TETR_2"/>
    <property type="match status" value="1"/>
</dbReference>
<feature type="domain" description="HTH tetR-type" evidence="3">
    <location>
        <begin position="14"/>
        <end position="74"/>
    </location>
</feature>
<dbReference type="PANTHER" id="PTHR30055:SF226">
    <property type="entry name" value="HTH-TYPE TRANSCRIPTIONAL REGULATOR PKSA"/>
    <property type="match status" value="1"/>
</dbReference>
<dbReference type="EMBL" id="BAABFB010000059">
    <property type="protein sequence ID" value="GAA4484993.1"/>
    <property type="molecule type" value="Genomic_DNA"/>
</dbReference>
<dbReference type="PRINTS" id="PR00455">
    <property type="entry name" value="HTHTETR"/>
</dbReference>
<evidence type="ECO:0000259" key="3">
    <source>
        <dbReference type="PROSITE" id="PS50977"/>
    </source>
</evidence>
<organism evidence="4 5">
    <name type="scientific">Rhodococcus olei</name>
    <dbReference type="NCBI Taxonomy" id="2161675"/>
    <lineage>
        <taxon>Bacteria</taxon>
        <taxon>Bacillati</taxon>
        <taxon>Actinomycetota</taxon>
        <taxon>Actinomycetes</taxon>
        <taxon>Mycobacteriales</taxon>
        <taxon>Nocardiaceae</taxon>
        <taxon>Rhodococcus</taxon>
    </lineage>
</organism>
<evidence type="ECO:0000256" key="1">
    <source>
        <dbReference type="ARBA" id="ARBA00023125"/>
    </source>
</evidence>
<keyword evidence="5" id="KW-1185">Reference proteome</keyword>
<keyword evidence="1 2" id="KW-0238">DNA-binding</keyword>
<dbReference type="InterPro" id="IPR050109">
    <property type="entry name" value="HTH-type_TetR-like_transc_reg"/>
</dbReference>
<feature type="DNA-binding region" description="H-T-H motif" evidence="2">
    <location>
        <begin position="37"/>
        <end position="56"/>
    </location>
</feature>
<comment type="caution">
    <text evidence="4">The sequence shown here is derived from an EMBL/GenBank/DDBJ whole genome shotgun (WGS) entry which is preliminary data.</text>
</comment>
<dbReference type="PANTHER" id="PTHR30055">
    <property type="entry name" value="HTH-TYPE TRANSCRIPTIONAL REGULATOR RUTR"/>
    <property type="match status" value="1"/>
</dbReference>
<dbReference type="RefSeq" id="WP_345348890.1">
    <property type="nucleotide sequence ID" value="NZ_BAABFB010000059.1"/>
</dbReference>
<accession>A0ABP8PB43</accession>